<dbReference type="RefSeq" id="WP_131153711.1">
    <property type="nucleotide sequence ID" value="NZ_CP036402.1"/>
</dbReference>
<dbReference type="OrthoDB" id="64208at2"/>
<dbReference type="EMBL" id="CP036402">
    <property type="protein sequence ID" value="QBI18713.1"/>
    <property type="molecule type" value="Genomic_DNA"/>
</dbReference>
<keyword evidence="3" id="KW-1185">Reference proteome</keyword>
<dbReference type="InterPro" id="IPR029442">
    <property type="entry name" value="GyrI-like"/>
</dbReference>
<organism evidence="2 3">
    <name type="scientific">Egibacter rhizosphaerae</name>
    <dbReference type="NCBI Taxonomy" id="1670831"/>
    <lineage>
        <taxon>Bacteria</taxon>
        <taxon>Bacillati</taxon>
        <taxon>Actinomycetota</taxon>
        <taxon>Nitriliruptoria</taxon>
        <taxon>Egibacterales</taxon>
        <taxon>Egibacteraceae</taxon>
        <taxon>Egibacter</taxon>
    </lineage>
</organism>
<dbReference type="KEGG" id="erz:ER308_03520"/>
<dbReference type="SUPFAM" id="SSF55136">
    <property type="entry name" value="Probable bacterial effector-binding domain"/>
    <property type="match status" value="1"/>
</dbReference>
<dbReference type="InterPro" id="IPR011256">
    <property type="entry name" value="Reg_factor_effector_dom_sf"/>
</dbReference>
<dbReference type="SMART" id="SM00871">
    <property type="entry name" value="AraC_E_bind"/>
    <property type="match status" value="1"/>
</dbReference>
<dbReference type="Pfam" id="PF06445">
    <property type="entry name" value="GyrI-like"/>
    <property type="match status" value="1"/>
</dbReference>
<feature type="domain" description="AraC effector-binding" evidence="1">
    <location>
        <begin position="2"/>
        <end position="172"/>
    </location>
</feature>
<dbReference type="Gene3D" id="3.20.80.10">
    <property type="entry name" value="Regulatory factor, effector binding domain"/>
    <property type="match status" value="1"/>
</dbReference>
<proteinExistence type="predicted"/>
<gene>
    <name evidence="2" type="ORF">ER308_03520</name>
</gene>
<dbReference type="Proteomes" id="UP000291469">
    <property type="component" value="Chromosome"/>
</dbReference>
<accession>A0A411YBT0</accession>
<evidence type="ECO:0000313" key="2">
    <source>
        <dbReference type="EMBL" id="QBI18713.1"/>
    </source>
</evidence>
<dbReference type="InterPro" id="IPR010499">
    <property type="entry name" value="AraC_E-bd"/>
</dbReference>
<evidence type="ECO:0000259" key="1">
    <source>
        <dbReference type="SMART" id="SM00871"/>
    </source>
</evidence>
<protein>
    <submittedName>
        <fullName evidence="2">AraC family transcriptional regulator</fullName>
    </submittedName>
</protein>
<evidence type="ECO:0000313" key="3">
    <source>
        <dbReference type="Proteomes" id="UP000291469"/>
    </source>
</evidence>
<name>A0A411YBT0_9ACTN</name>
<reference evidence="2 3" key="1">
    <citation type="submission" date="2019-01" db="EMBL/GenBank/DDBJ databases">
        <title>Egibacter rhizosphaerae EGI 80759T.</title>
        <authorList>
            <person name="Chen D.-D."/>
            <person name="Tian Y."/>
            <person name="Jiao J.-Y."/>
            <person name="Zhang X.-T."/>
            <person name="Zhang Y.-G."/>
            <person name="Zhang Y."/>
            <person name="Xiao M."/>
            <person name="Shu W.-S."/>
            <person name="Li W.-J."/>
        </authorList>
    </citation>
    <scope>NUCLEOTIDE SEQUENCE [LARGE SCALE GENOMIC DNA]</scope>
    <source>
        <strain evidence="2 3">EGI 80759</strain>
    </source>
</reference>
<dbReference type="AlphaFoldDB" id="A0A411YBT0"/>
<sequence>MSQPRIEVRDAQPYAGIRTQATLSEWGAVNALVGEVMGWVAAHDLAVDGGSPLGFRVPAPLFRYYVVGDHETPFDVEVGVPVRTPIDGDGRVQGGTIPGGSYAIITHHGHPDRFEESFAALETWRAAENRQWDVRDEGTTRVWGSRLEQFLTDPTEQPDPETWTSEIAFRLHEGTG</sequence>